<sequence>MRRNNPDYNLDLDHEAWSDKCNDPATIKMYTTCKAYRDLPPAWAFDIHEEKAPAKKPDSAEKGAPVSEKKSTRNNTKTQTTLAKLGASQEKGNTTEKHTGEKTVGDKASQPPGSLEEVTRAVAMACAEAAPKPPFQGSLTLPTDVDSEIPNGKNDDEMQSQGEPNPASSDSPKQLAGSKRRHQHDNDTPPKRRFQHAELVTRRPVGRPKLPQPAAQSNTMYTYLTAVGSQSDQSQSSSEILSTEPKVTSSEQARKDDAEGGSEDSQDSDVGDDINDSDFLDEEEL</sequence>
<feature type="compositionally biased region" description="Basic and acidic residues" evidence="1">
    <location>
        <begin position="93"/>
        <end position="105"/>
    </location>
</feature>
<dbReference type="AlphaFoldDB" id="A0AAD9HSN6"/>
<feature type="compositionally biased region" description="Polar residues" evidence="1">
    <location>
        <begin position="73"/>
        <end position="82"/>
    </location>
</feature>
<organism evidence="2 3">
    <name type="scientific">Colletotrichum zoysiae</name>
    <dbReference type="NCBI Taxonomy" id="1216348"/>
    <lineage>
        <taxon>Eukaryota</taxon>
        <taxon>Fungi</taxon>
        <taxon>Dikarya</taxon>
        <taxon>Ascomycota</taxon>
        <taxon>Pezizomycotina</taxon>
        <taxon>Sordariomycetes</taxon>
        <taxon>Hypocreomycetidae</taxon>
        <taxon>Glomerellales</taxon>
        <taxon>Glomerellaceae</taxon>
        <taxon>Colletotrichum</taxon>
        <taxon>Colletotrichum graminicola species complex</taxon>
    </lineage>
</organism>
<proteinExistence type="predicted"/>
<feature type="compositionally biased region" description="Acidic residues" evidence="1">
    <location>
        <begin position="259"/>
        <end position="285"/>
    </location>
</feature>
<protein>
    <submittedName>
        <fullName evidence="2">Uncharacterized protein</fullName>
    </submittedName>
</protein>
<feature type="compositionally biased region" description="Basic and acidic residues" evidence="1">
    <location>
        <begin position="184"/>
        <end position="201"/>
    </location>
</feature>
<evidence type="ECO:0000313" key="2">
    <source>
        <dbReference type="EMBL" id="KAK2033546.1"/>
    </source>
</evidence>
<feature type="region of interest" description="Disordered" evidence="1">
    <location>
        <begin position="50"/>
        <end position="285"/>
    </location>
</feature>
<feature type="compositionally biased region" description="Low complexity" evidence="1">
    <location>
        <begin position="229"/>
        <end position="238"/>
    </location>
</feature>
<dbReference type="Proteomes" id="UP001232148">
    <property type="component" value="Unassembled WGS sequence"/>
</dbReference>
<comment type="caution">
    <text evidence="2">The sequence shown here is derived from an EMBL/GenBank/DDBJ whole genome shotgun (WGS) entry which is preliminary data.</text>
</comment>
<accession>A0AAD9HSN6</accession>
<feature type="compositionally biased region" description="Basic and acidic residues" evidence="1">
    <location>
        <begin position="50"/>
        <end position="71"/>
    </location>
</feature>
<feature type="compositionally biased region" description="Polar residues" evidence="1">
    <location>
        <begin position="239"/>
        <end position="251"/>
    </location>
</feature>
<dbReference type="PROSITE" id="PS00018">
    <property type="entry name" value="EF_HAND_1"/>
    <property type="match status" value="1"/>
</dbReference>
<reference evidence="2" key="1">
    <citation type="submission" date="2021-06" db="EMBL/GenBank/DDBJ databases">
        <title>Comparative genomics, transcriptomics and evolutionary studies reveal genomic signatures of adaptation to plant cell wall in hemibiotrophic fungi.</title>
        <authorList>
            <consortium name="DOE Joint Genome Institute"/>
            <person name="Baroncelli R."/>
            <person name="Diaz J.F."/>
            <person name="Benocci T."/>
            <person name="Peng M."/>
            <person name="Battaglia E."/>
            <person name="Haridas S."/>
            <person name="Andreopoulos W."/>
            <person name="Labutti K."/>
            <person name="Pangilinan J."/>
            <person name="Floch G.L."/>
            <person name="Makela M.R."/>
            <person name="Henrissat B."/>
            <person name="Grigoriev I.V."/>
            <person name="Crouch J.A."/>
            <person name="De Vries R.P."/>
            <person name="Sukno S.A."/>
            <person name="Thon M.R."/>
        </authorList>
    </citation>
    <scope>NUCLEOTIDE SEQUENCE</scope>
    <source>
        <strain evidence="2">MAFF235873</strain>
    </source>
</reference>
<gene>
    <name evidence="2" type="ORF">LX32DRAFT_690055</name>
</gene>
<feature type="compositionally biased region" description="Polar residues" evidence="1">
    <location>
        <begin position="159"/>
        <end position="172"/>
    </location>
</feature>
<keyword evidence="3" id="KW-1185">Reference proteome</keyword>
<evidence type="ECO:0000256" key="1">
    <source>
        <dbReference type="SAM" id="MobiDB-lite"/>
    </source>
</evidence>
<dbReference type="EMBL" id="MU842821">
    <property type="protein sequence ID" value="KAK2033546.1"/>
    <property type="molecule type" value="Genomic_DNA"/>
</dbReference>
<evidence type="ECO:0000313" key="3">
    <source>
        <dbReference type="Proteomes" id="UP001232148"/>
    </source>
</evidence>
<dbReference type="InterPro" id="IPR018247">
    <property type="entry name" value="EF_Hand_1_Ca_BS"/>
</dbReference>
<name>A0AAD9HSN6_9PEZI</name>